<feature type="signal peptide" evidence="2">
    <location>
        <begin position="1"/>
        <end position="26"/>
    </location>
</feature>
<keyword evidence="5" id="KW-1185">Reference proteome</keyword>
<dbReference type="InterPro" id="IPR012334">
    <property type="entry name" value="Pectin_lyas_fold"/>
</dbReference>
<feature type="chain" id="PRO_5045847159" evidence="2">
    <location>
        <begin position="27"/>
        <end position="428"/>
    </location>
</feature>
<protein>
    <submittedName>
        <fullName evidence="4">Right-handed parallel beta-helix repeat-containing protein</fullName>
    </submittedName>
</protein>
<dbReference type="SUPFAM" id="SSF51126">
    <property type="entry name" value="Pectin lyase-like"/>
    <property type="match status" value="1"/>
</dbReference>
<dbReference type="InterPro" id="IPR039448">
    <property type="entry name" value="Beta_helix"/>
</dbReference>
<gene>
    <name evidence="4" type="ORF">AB0C36_41240</name>
</gene>
<sequence>MGLSGIRRHKAAASGTALLLALGAAAALPSFDAAADGTAAAGTTYYVDASAGSDSRAGTSAATAWRTLGKVSAAALRPGDTVLFKRGEEWNGTLALARSGTAGQPLTVGAYGTGERPVVGGGANCVWLTGSYWTVRDLRLTGCDWAGVEIEKGHHNTLEAIRADDNVVGVSIADTAHHNTVRGSELIDNNKMSVDDPGGDDDSGAFGVLLNGDDNLITGNTIAGSYATSHDYGYDGAAVEIYDGDRNRIEYNVTRDNETFTELGHDTDKTADGNVFAYNVVTSKYERGSFLVTRGPDTGLGPVRGTLVVNNSVYLPGAESQGWVCHGGCDTDILKLRNNVIAVGWKSGYEDGAGADEDTGVYDGSQHQFDAGPDSVFADPRFTGPDDLRVRAGSPAIGRGEPTGYTVDITGAPVPEEGATAGAYEYRP</sequence>
<dbReference type="SMART" id="SM00710">
    <property type="entry name" value="PbH1"/>
    <property type="match status" value="5"/>
</dbReference>
<dbReference type="RefSeq" id="WP_358364467.1">
    <property type="nucleotide sequence ID" value="NZ_JBEZFP010000212.1"/>
</dbReference>
<name>A0ABV3DW02_9ACTN</name>
<dbReference type="Pfam" id="PF13229">
    <property type="entry name" value="Beta_helix"/>
    <property type="match status" value="1"/>
</dbReference>
<keyword evidence="2" id="KW-0732">Signal</keyword>
<evidence type="ECO:0000256" key="2">
    <source>
        <dbReference type="SAM" id="SignalP"/>
    </source>
</evidence>
<reference evidence="4 5" key="1">
    <citation type="submission" date="2024-06" db="EMBL/GenBank/DDBJ databases">
        <title>The Natural Products Discovery Center: Release of the First 8490 Sequenced Strains for Exploring Actinobacteria Biosynthetic Diversity.</title>
        <authorList>
            <person name="Kalkreuter E."/>
            <person name="Kautsar S.A."/>
            <person name="Yang D."/>
            <person name="Bader C.D."/>
            <person name="Teijaro C.N."/>
            <person name="Fluegel L."/>
            <person name="Davis C.M."/>
            <person name="Simpson J.R."/>
            <person name="Lauterbach L."/>
            <person name="Steele A.D."/>
            <person name="Gui C."/>
            <person name="Meng S."/>
            <person name="Li G."/>
            <person name="Viehrig K."/>
            <person name="Ye F."/>
            <person name="Su P."/>
            <person name="Kiefer A.F."/>
            <person name="Nichols A."/>
            <person name="Cepeda A.J."/>
            <person name="Yan W."/>
            <person name="Fan B."/>
            <person name="Jiang Y."/>
            <person name="Adhikari A."/>
            <person name="Zheng C.-J."/>
            <person name="Schuster L."/>
            <person name="Cowan T.M."/>
            <person name="Smanski M.J."/>
            <person name="Chevrette M.G."/>
            <person name="De Carvalho L.P.S."/>
            <person name="Shen B."/>
        </authorList>
    </citation>
    <scope>NUCLEOTIDE SEQUENCE [LARGE SCALE GENOMIC DNA]</scope>
    <source>
        <strain evidence="4 5">NPDC048946</strain>
    </source>
</reference>
<comment type="caution">
    <text evidence="4">The sequence shown here is derived from an EMBL/GenBank/DDBJ whole genome shotgun (WGS) entry which is preliminary data.</text>
</comment>
<feature type="region of interest" description="Disordered" evidence="1">
    <location>
        <begin position="390"/>
        <end position="428"/>
    </location>
</feature>
<dbReference type="EMBL" id="JBEZFP010000212">
    <property type="protein sequence ID" value="MEU8139910.1"/>
    <property type="molecule type" value="Genomic_DNA"/>
</dbReference>
<organism evidence="4 5">
    <name type="scientific">Streptodolium elevatio</name>
    <dbReference type="NCBI Taxonomy" id="3157996"/>
    <lineage>
        <taxon>Bacteria</taxon>
        <taxon>Bacillati</taxon>
        <taxon>Actinomycetota</taxon>
        <taxon>Actinomycetes</taxon>
        <taxon>Kitasatosporales</taxon>
        <taxon>Streptomycetaceae</taxon>
        <taxon>Streptodolium</taxon>
    </lineage>
</organism>
<dbReference type="InterPro" id="IPR011050">
    <property type="entry name" value="Pectin_lyase_fold/virulence"/>
</dbReference>
<evidence type="ECO:0000313" key="4">
    <source>
        <dbReference type="EMBL" id="MEU8139910.1"/>
    </source>
</evidence>
<dbReference type="Gene3D" id="2.160.20.10">
    <property type="entry name" value="Single-stranded right-handed beta-helix, Pectin lyase-like"/>
    <property type="match status" value="1"/>
</dbReference>
<evidence type="ECO:0000259" key="3">
    <source>
        <dbReference type="Pfam" id="PF13229"/>
    </source>
</evidence>
<dbReference type="Proteomes" id="UP001551482">
    <property type="component" value="Unassembled WGS sequence"/>
</dbReference>
<evidence type="ECO:0000313" key="5">
    <source>
        <dbReference type="Proteomes" id="UP001551482"/>
    </source>
</evidence>
<proteinExistence type="predicted"/>
<accession>A0ABV3DW02</accession>
<feature type="domain" description="Right handed beta helix" evidence="3">
    <location>
        <begin position="125"/>
        <end position="296"/>
    </location>
</feature>
<evidence type="ECO:0000256" key="1">
    <source>
        <dbReference type="SAM" id="MobiDB-lite"/>
    </source>
</evidence>
<dbReference type="InterPro" id="IPR006626">
    <property type="entry name" value="PbH1"/>
</dbReference>